<feature type="transmembrane region" description="Helical" evidence="8">
    <location>
        <begin position="461"/>
        <end position="479"/>
    </location>
</feature>
<keyword evidence="4" id="KW-0762">Sugar transport</keyword>
<keyword evidence="7 8" id="KW-0472">Membrane</keyword>
<feature type="transmembrane region" description="Helical" evidence="8">
    <location>
        <begin position="273"/>
        <end position="291"/>
    </location>
</feature>
<gene>
    <name evidence="10" type="ORF">WA026_014862</name>
</gene>
<evidence type="ECO:0000256" key="7">
    <source>
        <dbReference type="ARBA" id="ARBA00023136"/>
    </source>
</evidence>
<dbReference type="Pfam" id="PF00083">
    <property type="entry name" value="Sugar_tr"/>
    <property type="match status" value="1"/>
</dbReference>
<proteinExistence type="predicted"/>
<protein>
    <recommendedName>
        <fullName evidence="9">Major facilitator superfamily (MFS) profile domain-containing protein</fullName>
    </recommendedName>
</protein>
<dbReference type="SUPFAM" id="SSF103473">
    <property type="entry name" value="MFS general substrate transporter"/>
    <property type="match status" value="1"/>
</dbReference>
<dbReference type="InterPro" id="IPR020846">
    <property type="entry name" value="MFS_dom"/>
</dbReference>
<evidence type="ECO:0000256" key="3">
    <source>
        <dbReference type="ARBA" id="ARBA00022475"/>
    </source>
</evidence>
<evidence type="ECO:0000259" key="9">
    <source>
        <dbReference type="PROSITE" id="PS50850"/>
    </source>
</evidence>
<dbReference type="InterPro" id="IPR005829">
    <property type="entry name" value="Sugar_transporter_CS"/>
</dbReference>
<evidence type="ECO:0000313" key="11">
    <source>
        <dbReference type="Proteomes" id="UP001431783"/>
    </source>
</evidence>
<comment type="subcellular location">
    <subcellularLocation>
        <location evidence="1">Cell membrane</location>
        <topology evidence="1">Multi-pass membrane protein</topology>
    </subcellularLocation>
</comment>
<accession>A0AAW1URG6</accession>
<dbReference type="GO" id="GO:0022857">
    <property type="term" value="F:transmembrane transporter activity"/>
    <property type="evidence" value="ECO:0007669"/>
    <property type="project" value="InterPro"/>
</dbReference>
<evidence type="ECO:0000313" key="10">
    <source>
        <dbReference type="EMBL" id="KAK9886077.1"/>
    </source>
</evidence>
<dbReference type="AlphaFoldDB" id="A0AAW1URG6"/>
<dbReference type="GO" id="GO:0005886">
    <property type="term" value="C:plasma membrane"/>
    <property type="evidence" value="ECO:0007669"/>
    <property type="project" value="UniProtKB-SubCell"/>
</dbReference>
<keyword evidence="2" id="KW-0813">Transport</keyword>
<dbReference type="PROSITE" id="PS00217">
    <property type="entry name" value="SUGAR_TRANSPORT_2"/>
    <property type="match status" value="1"/>
</dbReference>
<feature type="transmembrane region" description="Helical" evidence="8">
    <location>
        <begin position="392"/>
        <end position="416"/>
    </location>
</feature>
<keyword evidence="5 8" id="KW-0812">Transmembrane</keyword>
<dbReference type="PANTHER" id="PTHR48021">
    <property type="match status" value="1"/>
</dbReference>
<feature type="transmembrane region" description="Helical" evidence="8">
    <location>
        <begin position="58"/>
        <end position="77"/>
    </location>
</feature>
<dbReference type="InterPro" id="IPR036259">
    <property type="entry name" value="MFS_trans_sf"/>
</dbReference>
<feature type="transmembrane region" description="Helical" evidence="8">
    <location>
        <begin position="311"/>
        <end position="330"/>
    </location>
</feature>
<comment type="caution">
    <text evidence="10">The sequence shown here is derived from an EMBL/GenBank/DDBJ whole genome shotgun (WGS) entry which is preliminary data.</text>
</comment>
<feature type="transmembrane region" description="Helical" evidence="8">
    <location>
        <begin position="337"/>
        <end position="359"/>
    </location>
</feature>
<reference evidence="10 11" key="1">
    <citation type="submission" date="2023-03" db="EMBL/GenBank/DDBJ databases">
        <title>Genome insight into feeding habits of ladybird beetles.</title>
        <authorList>
            <person name="Li H.-S."/>
            <person name="Huang Y.-H."/>
            <person name="Pang H."/>
        </authorList>
    </citation>
    <scope>NUCLEOTIDE SEQUENCE [LARGE SCALE GENOMIC DNA]</scope>
    <source>
        <strain evidence="10">SYSU_2023b</strain>
        <tissue evidence="10">Whole body</tissue>
    </source>
</reference>
<dbReference type="EMBL" id="JARQZJ010000098">
    <property type="protein sequence ID" value="KAK9886077.1"/>
    <property type="molecule type" value="Genomic_DNA"/>
</dbReference>
<evidence type="ECO:0000256" key="1">
    <source>
        <dbReference type="ARBA" id="ARBA00004651"/>
    </source>
</evidence>
<dbReference type="PROSITE" id="PS50850">
    <property type="entry name" value="MFS"/>
    <property type="match status" value="1"/>
</dbReference>
<dbReference type="InterPro" id="IPR005828">
    <property type="entry name" value="MFS_sugar_transport-like"/>
</dbReference>
<evidence type="ECO:0000256" key="6">
    <source>
        <dbReference type="ARBA" id="ARBA00022989"/>
    </source>
</evidence>
<feature type="transmembrane region" description="Helical" evidence="8">
    <location>
        <begin position="428"/>
        <end position="449"/>
    </location>
</feature>
<evidence type="ECO:0000256" key="4">
    <source>
        <dbReference type="ARBA" id="ARBA00022597"/>
    </source>
</evidence>
<dbReference type="PANTHER" id="PTHR48021:SF39">
    <property type="entry name" value="MAJOR FACILITATOR SUPERFAMILY (MFS) PROFILE DOMAIN-CONTAINING PROTEIN"/>
    <property type="match status" value="1"/>
</dbReference>
<name>A0AAW1URG6_9CUCU</name>
<feature type="transmembrane region" description="Helical" evidence="8">
    <location>
        <begin position="21"/>
        <end position="38"/>
    </location>
</feature>
<keyword evidence="11" id="KW-1185">Reference proteome</keyword>
<keyword evidence="6 8" id="KW-1133">Transmembrane helix</keyword>
<evidence type="ECO:0000256" key="8">
    <source>
        <dbReference type="SAM" id="Phobius"/>
    </source>
</evidence>
<feature type="domain" description="Major facilitator superfamily (MFS) profile" evidence="9">
    <location>
        <begin position="13"/>
        <end position="483"/>
    </location>
</feature>
<feature type="transmembrane region" description="Helical" evidence="8">
    <location>
        <begin position="144"/>
        <end position="162"/>
    </location>
</feature>
<dbReference type="FunFam" id="1.20.1250.20:FF:000218">
    <property type="entry name" value="facilitated trehalose transporter Tret1"/>
    <property type="match status" value="1"/>
</dbReference>
<sequence>MNSLIGRSTLSQITAVTVKNIVLLGYGMSLGFPTLLIPDLSRRNVDDPLYLGPEGISWIASINLFAIPFGCLVSGVVTQPLGRRRSMQLINIPFGICWIVYYFSSEAWHILVTLAITGLAGGLKETPVLTYVVEISQPHLRGTLTSTASVTVAAGVMLEFILGKFLNWKSAALCSLVVPFLSFSLLFFIPETPSWLLSKGRSEEAKRSLAWLRGWVSEENVTKEYEKLRHNLRINSELENHNTTINQNDIRMKLLNELSVLKLFRKRNFRRPFMLLTVASFLVHFCGLSPIQVYAVNLFTSLHSPIDGHTATAILGVVGLLGSLLCVTIIGKCGRRVTSFISLSGTAVAFFVLGTYTHFFNINSLMPPKNITKYMLNTTAHSSTEMNVSQTWFPFVTLLMAAFSAQMGIRLLPWTLVAEVFPNEIRDISAGMVAMNFYILGSICNKVFLKYTDFVTLPGTFWTFSAVSGLGVAVLYFILPETEGRTLFEISEHFSGRSQLGYSLDRRKATAEEENELSIKLHREELNN</sequence>
<dbReference type="Gene3D" id="1.20.1250.20">
    <property type="entry name" value="MFS general substrate transporter like domains"/>
    <property type="match status" value="1"/>
</dbReference>
<keyword evidence="3" id="KW-1003">Cell membrane</keyword>
<evidence type="ECO:0000256" key="2">
    <source>
        <dbReference type="ARBA" id="ARBA00022448"/>
    </source>
</evidence>
<evidence type="ECO:0000256" key="5">
    <source>
        <dbReference type="ARBA" id="ARBA00022692"/>
    </source>
</evidence>
<dbReference type="InterPro" id="IPR050549">
    <property type="entry name" value="MFS_Trehalose_Transporter"/>
</dbReference>
<dbReference type="Proteomes" id="UP001431783">
    <property type="component" value="Unassembled WGS sequence"/>
</dbReference>
<organism evidence="10 11">
    <name type="scientific">Henosepilachna vigintioctopunctata</name>
    <dbReference type="NCBI Taxonomy" id="420089"/>
    <lineage>
        <taxon>Eukaryota</taxon>
        <taxon>Metazoa</taxon>
        <taxon>Ecdysozoa</taxon>
        <taxon>Arthropoda</taxon>
        <taxon>Hexapoda</taxon>
        <taxon>Insecta</taxon>
        <taxon>Pterygota</taxon>
        <taxon>Neoptera</taxon>
        <taxon>Endopterygota</taxon>
        <taxon>Coleoptera</taxon>
        <taxon>Polyphaga</taxon>
        <taxon>Cucujiformia</taxon>
        <taxon>Coccinelloidea</taxon>
        <taxon>Coccinellidae</taxon>
        <taxon>Epilachninae</taxon>
        <taxon>Epilachnini</taxon>
        <taxon>Henosepilachna</taxon>
    </lineage>
</organism>